<dbReference type="Pfam" id="PF25151">
    <property type="entry name" value="TPR_Trm732_C"/>
    <property type="match status" value="1"/>
</dbReference>
<name>A0A8C8SWJ4_9SAUR</name>
<dbReference type="InterPro" id="IPR056842">
    <property type="entry name" value="THADA-like_TPR_C"/>
</dbReference>
<evidence type="ECO:0000256" key="2">
    <source>
        <dbReference type="ARBA" id="ARBA00022694"/>
    </source>
</evidence>
<feature type="domain" description="tRNA (32-2'-O)-methyltransferase regulator THADA-like C-terminal TPR repeats region" evidence="6">
    <location>
        <begin position="1195"/>
        <end position="1355"/>
    </location>
</feature>
<dbReference type="InterPro" id="IPR011989">
    <property type="entry name" value="ARM-like"/>
</dbReference>
<dbReference type="GO" id="GO:0005829">
    <property type="term" value="C:cytosol"/>
    <property type="evidence" value="ECO:0007669"/>
    <property type="project" value="TreeGrafter"/>
</dbReference>
<protein>
    <recommendedName>
        <fullName evidence="9">Thyroid adenoma-associated protein homolog</fullName>
    </recommendedName>
</protein>
<dbReference type="Proteomes" id="UP000694393">
    <property type="component" value="Unplaced"/>
</dbReference>
<keyword evidence="2" id="KW-0819">tRNA processing</keyword>
<sequence length="1910" mass="211354">MGAAQEAQACLAFYRGLGRQEPLQELCRAVLAFLEKLGQFAGSSVKRCKDKNLEEALLLFQEMTKGLWELNDADVLPLARCVLAFQMETRTSSSSFHKLEQMVKKLAEGKESLVAEEVNKLLTGLTEHKEVLSPGDLQTVGMFIEESSLGQRHWRRSLTPLLLRIAATLNVVLQDPTARSGVWGYITVKTCLQLFQAMPKEVSSVVWSQAEDSEILQSILGSLLQVIVGKTATKDTRLLTGTALGMLVNTATEPERGARAALTLFQLFDQGPGELRFGELKVETPVLNPDGLERLVLTRGLLTCCKKEILSCQLDSFPHQACLVLDVLFPVVWAVSEEQKSYHYYRFQVFSLWLQRILESLPELWKVKESRVLAENSELLHRLNQFIWNNAESPVEGASEFIHSSFQRLLQIHHLECQHFEALERPLYEHFLQRIITMPWQVKARYFPLCAILPYTGADKVLDIYRDLPQHLLNCLATNHLCPAASDVYKTILQQQRKAWLEREGRAIEEELAQKWAVHWLPTLARALTSPIPFFQSNASNYLLFWTLRLFPASYALLAESCSGGDSAHLRAWIALLNSRKLITGALTFDGETLERFFCCLHSREENIRLAALSLLCCSPRTNQALSKVEILLLKEFLPLNLNCDSSCFRQLLQAAVKKALVRLRDSSLSQLRSMMQYKAAERPAGIDPEGTLAQAIDFVEWLLQLSISFLTPGSNYQRKKTALLLLAAVLETCTDTWSPNRKKGQPPQNMGALLSLARQRGRWDFFSHSNSLALLSCLQDSTNEVRELASELLIHYFPPAFPEPIAVALLERAQEAVSSPRVQEAEAGAVLMKTILQKSDSSTLKRILPEGKEAPTLPHHGLCFAQYLLSMLQAHYTMARQDLLQAVSTNPMHGVMAALRRCLLEVPEGVASMLKGEHVQSWQELLCSLVTLLADINIFLLGVLQSRQRPSANQQAAAPSFADMGNAIGSLIMSGKGLDQQDGEDSVLLSEEHNLILTCCWVSVKEIGLLLGGLVEKILSAGPEPLLPLTVFGTAAKVFQEVLLRCRHWGAVEGCSMGFTKFCTALLTHPHAELQAIPRTVLAQGLELLSGPRSSSITRRAAGFPMLFLCIVAGEDSASSRQLLAHCIQTLLALANTPLPQHWDQTLDLPQVSALHVLQTLVRGSGLGTALLQYVTPMMALLLKALGSSSWAMRNAAIQLFSGLTARVLGPTRSGDDGRAQDGVSPQAFFSRYPQLREILLGELHSALEMAGEPEAGRFHLCPSLHAILALLAKLQPGADGLNSVSTCFLEPLLQLAGNPIHAVRVMAAKALVPVVPTAEYRNILLRLAGDLVEQAGVLSHNTLHGRLLQIRALLAYAADAKRLSADAMESVARQMEGQFWLVTPKQRCPLIRSAYLHVIALLGGSCTRGFAKHLREVVSSELDSLRPGQKARRSELQVGSAAFHQAIAHYLCNDTASLAGAEKASGICLLLQGADVDIQTAILMWVIEREEGRCKEFEKILQLTLLENLKSVLQGRRDKEFLKLYLEALVHLCSNPSSQSQDVSEKLKGSAAACVDALLSMVETDSPGPELLFQALCVISLLFVLGSRLQDYPLLERWCTTLERCSRSISSEVLRLAAARSLKLAGADMVQRALEASSPSLLSVAVRLMDMGIYLLQDEDQEVRREASVFASLVQHLSGTQPRDSCVFIQGNRGLVCLLRLLLEKFWHCQETLDSLLRHLPTLDLGNILTELEANRAVSLYKEDEPNVFSEPAVLSRLLLPFLLQLLDKVPASPQLCELTQRWLKATGPSVLHSLQFCKQWWSRDALAALQMKALGCAKVHTAITVLLLRAMVLAHALDVLGRTHVSASDIHCTSQELRSELGLVQELLARHGMAPTFRFDYEITDMRSSVRAVQSSRAAELCCSELS</sequence>
<comment type="similarity">
    <text evidence="1">Belongs to the THADA family.</text>
</comment>
<evidence type="ECO:0000256" key="3">
    <source>
        <dbReference type="ARBA" id="ARBA00035625"/>
    </source>
</evidence>
<keyword evidence="8" id="KW-1185">Reference proteome</keyword>
<evidence type="ECO:0000313" key="7">
    <source>
        <dbReference type="Ensembl" id="ENSPCEP00000026595.1"/>
    </source>
</evidence>
<evidence type="ECO:0000259" key="6">
    <source>
        <dbReference type="Pfam" id="PF25151"/>
    </source>
</evidence>
<evidence type="ECO:0000259" key="4">
    <source>
        <dbReference type="Pfam" id="PF10350"/>
    </source>
</evidence>
<dbReference type="Ensembl" id="ENSPCET00000027486.1">
    <property type="protein sequence ID" value="ENSPCEP00000026595.1"/>
    <property type="gene ID" value="ENSPCEG00000019928.1"/>
</dbReference>
<evidence type="ECO:0008006" key="9">
    <source>
        <dbReference type="Google" id="ProtNLM"/>
    </source>
</evidence>
<reference evidence="7" key="2">
    <citation type="submission" date="2025-09" db="UniProtKB">
        <authorList>
            <consortium name="Ensembl"/>
        </authorList>
    </citation>
    <scope>IDENTIFICATION</scope>
</reference>
<dbReference type="Pfam" id="PF10350">
    <property type="entry name" value="DUF2428"/>
    <property type="match status" value="1"/>
</dbReference>
<evidence type="ECO:0000259" key="5">
    <source>
        <dbReference type="Pfam" id="PF25150"/>
    </source>
</evidence>
<dbReference type="InterPro" id="IPR051954">
    <property type="entry name" value="tRNA_methyltransferase_THADA"/>
</dbReference>
<dbReference type="PANTHER" id="PTHR14387">
    <property type="entry name" value="THADA/DEATH RECEPTOR INTERACTING PROTEIN"/>
    <property type="match status" value="1"/>
</dbReference>
<dbReference type="Pfam" id="PF25150">
    <property type="entry name" value="TPR_Trm732"/>
    <property type="match status" value="1"/>
</dbReference>
<evidence type="ECO:0000256" key="1">
    <source>
        <dbReference type="ARBA" id="ARBA00010409"/>
    </source>
</evidence>
<dbReference type="PANTHER" id="PTHR14387:SF0">
    <property type="entry name" value="DUF2428 DOMAIN-CONTAINING PROTEIN"/>
    <property type="match status" value="1"/>
</dbReference>
<dbReference type="InterPro" id="IPR016024">
    <property type="entry name" value="ARM-type_fold"/>
</dbReference>
<reference evidence="7" key="1">
    <citation type="submission" date="2025-08" db="UniProtKB">
        <authorList>
            <consortium name="Ensembl"/>
        </authorList>
    </citation>
    <scope>IDENTIFICATION</scope>
</reference>
<evidence type="ECO:0000313" key="8">
    <source>
        <dbReference type="Proteomes" id="UP000694393"/>
    </source>
</evidence>
<accession>A0A8C8SWJ4</accession>
<dbReference type="InterPro" id="IPR056843">
    <property type="entry name" value="THADA-like_TPR"/>
</dbReference>
<dbReference type="SUPFAM" id="SSF48371">
    <property type="entry name" value="ARM repeat"/>
    <property type="match status" value="2"/>
</dbReference>
<dbReference type="Gene3D" id="1.25.10.10">
    <property type="entry name" value="Leucine-rich Repeat Variant"/>
    <property type="match status" value="1"/>
</dbReference>
<feature type="domain" description="tRNA (32-2'-O)-methyltransferase regulator THADA-like TPR repeats region" evidence="5">
    <location>
        <begin position="516"/>
        <end position="737"/>
    </location>
</feature>
<organism evidence="7 8">
    <name type="scientific">Pelusios castaneus</name>
    <name type="common">West African mud turtle</name>
    <dbReference type="NCBI Taxonomy" id="367368"/>
    <lineage>
        <taxon>Eukaryota</taxon>
        <taxon>Metazoa</taxon>
        <taxon>Chordata</taxon>
        <taxon>Craniata</taxon>
        <taxon>Vertebrata</taxon>
        <taxon>Euteleostomi</taxon>
        <taxon>Archelosauria</taxon>
        <taxon>Testudinata</taxon>
        <taxon>Testudines</taxon>
        <taxon>Pleurodira</taxon>
        <taxon>Pelomedusidae</taxon>
        <taxon>Pelusios</taxon>
    </lineage>
</organism>
<dbReference type="InterPro" id="IPR019442">
    <property type="entry name" value="THADA/TRM732_DUF2428"/>
</dbReference>
<dbReference type="GO" id="GO:0030488">
    <property type="term" value="P:tRNA methylation"/>
    <property type="evidence" value="ECO:0007669"/>
    <property type="project" value="TreeGrafter"/>
</dbReference>
<feature type="domain" description="DUF2428" evidence="4">
    <location>
        <begin position="928"/>
        <end position="1193"/>
    </location>
</feature>
<proteinExistence type="inferred from homology"/>
<comment type="function">
    <text evidence="3">Together with methyltransferase FTSJ1, methylates the 2'-O-ribose of nucleotides at position 32 of the anticodon loop of substrate tRNAs.</text>
</comment>